<evidence type="ECO:0000313" key="2">
    <source>
        <dbReference type="Proteomes" id="UP000094329"/>
    </source>
</evidence>
<dbReference type="EMBL" id="MDTU01000001">
    <property type="protein sequence ID" value="ODN43881.1"/>
    <property type="molecule type" value="Genomic_DNA"/>
</dbReference>
<sequence length="79" mass="9360">MRIFNDESVVKFLNDQQGMLDKIKNILKNIFSLKWRLNETHGKSKVRHVKEQLGTFYEESVKNNEVEMTATEFSEPKIE</sequence>
<dbReference type="Proteomes" id="UP000094329">
    <property type="component" value="Unassembled WGS sequence"/>
</dbReference>
<gene>
    <name evidence="1" type="ORF">BGC07_14525</name>
</gene>
<name>A0ABX3A826_9GAMM</name>
<reference evidence="1 2" key="1">
    <citation type="submission" date="2016-08" db="EMBL/GenBank/DDBJ databases">
        <title>Draft genome sequence of Candidatus Piscirickettsia litoralis, from seawater.</title>
        <authorList>
            <person name="Wan X."/>
            <person name="Lee A.J."/>
            <person name="Hou S."/>
            <person name="Donachie S.P."/>
        </authorList>
    </citation>
    <scope>NUCLEOTIDE SEQUENCE [LARGE SCALE GENOMIC DNA]</scope>
    <source>
        <strain evidence="1 2">Y2</strain>
    </source>
</reference>
<accession>A0ABX3A826</accession>
<proteinExistence type="predicted"/>
<organism evidence="1 2">
    <name type="scientific">Piscirickettsia litoralis</name>
    <dbReference type="NCBI Taxonomy" id="1891921"/>
    <lineage>
        <taxon>Bacteria</taxon>
        <taxon>Pseudomonadati</taxon>
        <taxon>Pseudomonadota</taxon>
        <taxon>Gammaproteobacteria</taxon>
        <taxon>Thiotrichales</taxon>
        <taxon>Piscirickettsiaceae</taxon>
        <taxon>Piscirickettsia</taxon>
    </lineage>
</organism>
<protein>
    <submittedName>
        <fullName evidence="1">Uncharacterized protein</fullName>
    </submittedName>
</protein>
<comment type="caution">
    <text evidence="1">The sequence shown here is derived from an EMBL/GenBank/DDBJ whole genome shotgun (WGS) entry which is preliminary data.</text>
</comment>
<evidence type="ECO:0000313" key="1">
    <source>
        <dbReference type="EMBL" id="ODN43881.1"/>
    </source>
</evidence>
<keyword evidence="2" id="KW-1185">Reference proteome</keyword>